<evidence type="ECO:0000313" key="2">
    <source>
        <dbReference type="EMBL" id="CAE4591668.1"/>
    </source>
</evidence>
<organism evidence="2">
    <name type="scientific">Alexandrium monilatum</name>
    <dbReference type="NCBI Taxonomy" id="311494"/>
    <lineage>
        <taxon>Eukaryota</taxon>
        <taxon>Sar</taxon>
        <taxon>Alveolata</taxon>
        <taxon>Dinophyceae</taxon>
        <taxon>Gonyaulacales</taxon>
        <taxon>Pyrocystaceae</taxon>
        <taxon>Alexandrium</taxon>
    </lineage>
</organism>
<sequence>MVGAGPAGSAMRPPVHRASRRHSALLCVAAAVSAWFLTFAAVPGEADGPASASAFVVGPAPRGIPARRAGHVALRAEAGGQVVDAELADGGEDAAEAPESVFDGPVQTHFKQKYKGNWYEVDKRDWTYKLEKEGGDVEEGKWARAWNMPEQAFKREEKRLKQAWRAKKRKLRIKHGLGQKWPNGKYIFLAKLQGSPFTREQYGEKYVGRAEWHFSPNEIPARARQMRAHALKRRLEQEAEEKRVERLRELGVWPGEQSWRRPWRPKVDLTPSGPKGRS</sequence>
<gene>
    <name evidence="2" type="ORF">AMON00008_LOCUS24536</name>
</gene>
<protein>
    <submittedName>
        <fullName evidence="2">Uncharacterized protein</fullName>
    </submittedName>
</protein>
<proteinExistence type="predicted"/>
<evidence type="ECO:0000256" key="1">
    <source>
        <dbReference type="SAM" id="MobiDB-lite"/>
    </source>
</evidence>
<dbReference type="EMBL" id="HBNR01035720">
    <property type="protein sequence ID" value="CAE4591668.1"/>
    <property type="molecule type" value="Transcribed_RNA"/>
</dbReference>
<name>A0A7S4QRM1_9DINO</name>
<accession>A0A7S4QRM1</accession>
<reference evidence="2" key="1">
    <citation type="submission" date="2021-01" db="EMBL/GenBank/DDBJ databases">
        <authorList>
            <person name="Corre E."/>
            <person name="Pelletier E."/>
            <person name="Niang G."/>
            <person name="Scheremetjew M."/>
            <person name="Finn R."/>
            <person name="Kale V."/>
            <person name="Holt S."/>
            <person name="Cochrane G."/>
            <person name="Meng A."/>
            <person name="Brown T."/>
            <person name="Cohen L."/>
        </authorList>
    </citation>
    <scope>NUCLEOTIDE SEQUENCE</scope>
    <source>
        <strain evidence="2">CCMP3105</strain>
    </source>
</reference>
<dbReference type="AlphaFoldDB" id="A0A7S4QRM1"/>
<feature type="region of interest" description="Disordered" evidence="1">
    <location>
        <begin position="258"/>
        <end position="278"/>
    </location>
</feature>